<keyword evidence="1" id="KW-0808">Transferase</keyword>
<proteinExistence type="predicted"/>
<dbReference type="PANTHER" id="PTHR46401">
    <property type="entry name" value="GLYCOSYLTRANSFERASE WBBK-RELATED"/>
    <property type="match status" value="1"/>
</dbReference>
<dbReference type="InterPro" id="IPR001296">
    <property type="entry name" value="Glyco_trans_1"/>
</dbReference>
<evidence type="ECO:0000259" key="3">
    <source>
        <dbReference type="Pfam" id="PF13439"/>
    </source>
</evidence>
<feature type="domain" description="Glycosyltransferase subfamily 4-like N-terminal" evidence="3">
    <location>
        <begin position="15"/>
        <end position="172"/>
    </location>
</feature>
<evidence type="ECO:0000259" key="2">
    <source>
        <dbReference type="Pfam" id="PF00534"/>
    </source>
</evidence>
<dbReference type="GO" id="GO:0016757">
    <property type="term" value="F:glycosyltransferase activity"/>
    <property type="evidence" value="ECO:0007669"/>
    <property type="project" value="InterPro"/>
</dbReference>
<feature type="domain" description="Glycosyl transferase family 1" evidence="2">
    <location>
        <begin position="185"/>
        <end position="337"/>
    </location>
</feature>
<accession>A0A6J6ZN01</accession>
<dbReference type="EMBL" id="CAFABF010000011">
    <property type="protein sequence ID" value="CAB4823069.1"/>
    <property type="molecule type" value="Genomic_DNA"/>
</dbReference>
<evidence type="ECO:0000256" key="1">
    <source>
        <dbReference type="ARBA" id="ARBA00022679"/>
    </source>
</evidence>
<dbReference type="Pfam" id="PF00534">
    <property type="entry name" value="Glycos_transf_1"/>
    <property type="match status" value="1"/>
</dbReference>
<dbReference type="InterPro" id="IPR028098">
    <property type="entry name" value="Glyco_trans_4-like_N"/>
</dbReference>
<dbReference type="Gene3D" id="3.40.50.2000">
    <property type="entry name" value="Glycogen Phosphorylase B"/>
    <property type="match status" value="2"/>
</dbReference>
<dbReference type="PANTHER" id="PTHR46401:SF2">
    <property type="entry name" value="GLYCOSYLTRANSFERASE WBBK-RELATED"/>
    <property type="match status" value="1"/>
</dbReference>
<name>A0A6J6ZN01_9ZZZZ</name>
<dbReference type="Pfam" id="PF13439">
    <property type="entry name" value="Glyco_transf_4"/>
    <property type="match status" value="1"/>
</dbReference>
<dbReference type="GO" id="GO:0009103">
    <property type="term" value="P:lipopolysaccharide biosynthetic process"/>
    <property type="evidence" value="ECO:0007669"/>
    <property type="project" value="TreeGrafter"/>
</dbReference>
<evidence type="ECO:0000313" key="4">
    <source>
        <dbReference type="EMBL" id="CAB4823069.1"/>
    </source>
</evidence>
<protein>
    <submittedName>
        <fullName evidence="4">Unannotated protein</fullName>
    </submittedName>
</protein>
<sequence>MGDGTRLHMTYGLNIGGCETQMFNLAQEYAKRGLQEEVIFCSFSLSGIAARKIEALGFQVYCLSLDIWGKPLRSLLSVIRFLRDKDIELLITTGLEANMFGCLAAKVVHISRIVTEEIGIRSYSIKQRIILRLSLRMADYNFAVSKIVLKNLLDQKLIRKERGYISYAPLDLKRKSTNLLSLEAKVNLLYLGRIHPEKNLELLISSLGKIRDGNYNNFQLEIVGVQNYDERRLIEEIVQLHKLEKFVMVFDATSNTEQHIDGCNFLVQSSRTEGMGFSVLEAMSRGRPVISTNVGIVPEIIDSGVNGLISKSQSQSDYMSVLLTAILMDRGEYDAMVNRVLETSLSFVETSTYLALIDSMGRKTNS</sequence>
<dbReference type="SUPFAM" id="SSF53756">
    <property type="entry name" value="UDP-Glycosyltransferase/glycogen phosphorylase"/>
    <property type="match status" value="1"/>
</dbReference>
<organism evidence="4">
    <name type="scientific">freshwater metagenome</name>
    <dbReference type="NCBI Taxonomy" id="449393"/>
    <lineage>
        <taxon>unclassified sequences</taxon>
        <taxon>metagenomes</taxon>
        <taxon>ecological metagenomes</taxon>
    </lineage>
</organism>
<reference evidence="4" key="1">
    <citation type="submission" date="2020-05" db="EMBL/GenBank/DDBJ databases">
        <authorList>
            <person name="Chiriac C."/>
            <person name="Salcher M."/>
            <person name="Ghai R."/>
            <person name="Kavagutti S V."/>
        </authorList>
    </citation>
    <scope>NUCLEOTIDE SEQUENCE</scope>
</reference>
<dbReference type="AlphaFoldDB" id="A0A6J6ZN01"/>
<gene>
    <name evidence="4" type="ORF">UFOPK3167_00412</name>
</gene>